<dbReference type="EMBL" id="JBBXJM010000005">
    <property type="protein sequence ID" value="KAL1407509.1"/>
    <property type="molecule type" value="Genomic_DNA"/>
</dbReference>
<feature type="region of interest" description="Disordered" evidence="4">
    <location>
        <begin position="146"/>
        <end position="169"/>
    </location>
</feature>
<evidence type="ECO:0000256" key="3">
    <source>
        <dbReference type="ARBA" id="ARBA00023002"/>
    </source>
</evidence>
<gene>
    <name evidence="6" type="ORF">Q8F55_006942</name>
</gene>
<feature type="chain" id="PRO_5046027759" description="NAD(P)-binding protein" evidence="5">
    <location>
        <begin position="18"/>
        <end position="373"/>
    </location>
</feature>
<dbReference type="PRINTS" id="PR00081">
    <property type="entry name" value="GDHRDH"/>
</dbReference>
<evidence type="ECO:0000256" key="1">
    <source>
        <dbReference type="ARBA" id="ARBA00006484"/>
    </source>
</evidence>
<keyword evidence="7" id="KW-1185">Reference proteome</keyword>
<feature type="signal peptide" evidence="5">
    <location>
        <begin position="1"/>
        <end position="17"/>
    </location>
</feature>
<evidence type="ECO:0000256" key="5">
    <source>
        <dbReference type="SAM" id="SignalP"/>
    </source>
</evidence>
<evidence type="ECO:0000256" key="4">
    <source>
        <dbReference type="SAM" id="MobiDB-lite"/>
    </source>
</evidence>
<dbReference type="Gene3D" id="3.40.50.720">
    <property type="entry name" value="NAD(P)-binding Rossmann-like Domain"/>
    <property type="match status" value="1"/>
</dbReference>
<keyword evidence="2" id="KW-0521">NADP</keyword>
<keyword evidence="3" id="KW-0560">Oxidoreductase</keyword>
<dbReference type="InterPro" id="IPR036291">
    <property type="entry name" value="NAD(P)-bd_dom_sf"/>
</dbReference>
<dbReference type="PANTHER" id="PTHR43391:SF14">
    <property type="entry name" value="DEHYDROGENASE_REDUCTASE SDR FAMILY PROTEIN 7-LIKE"/>
    <property type="match status" value="1"/>
</dbReference>
<evidence type="ECO:0000256" key="2">
    <source>
        <dbReference type="ARBA" id="ARBA00022857"/>
    </source>
</evidence>
<dbReference type="Proteomes" id="UP001565368">
    <property type="component" value="Unassembled WGS sequence"/>
</dbReference>
<evidence type="ECO:0008006" key="8">
    <source>
        <dbReference type="Google" id="ProtNLM"/>
    </source>
</evidence>
<dbReference type="GeneID" id="95987985"/>
<keyword evidence="5" id="KW-0732">Signal</keyword>
<organism evidence="6 7">
    <name type="scientific">Vanrija albida</name>
    <dbReference type="NCBI Taxonomy" id="181172"/>
    <lineage>
        <taxon>Eukaryota</taxon>
        <taxon>Fungi</taxon>
        <taxon>Dikarya</taxon>
        <taxon>Basidiomycota</taxon>
        <taxon>Agaricomycotina</taxon>
        <taxon>Tremellomycetes</taxon>
        <taxon>Trichosporonales</taxon>
        <taxon>Trichosporonaceae</taxon>
        <taxon>Vanrija</taxon>
    </lineage>
</organism>
<sequence>MPNRQALLALLALPVLAALLRTPPNPSRETLIAPADERVVLLGASSGVGKDLALAYAKRGARILLVARRADALQGVADQCAALGLDKARILTVPADITSVDDVVRVREAAEKAWGGLDTLHILAGVPSTRTLLQLAGVDLVPDAADKSPKPRLVPQGLGDDKGLAPTSLPTKEGLENVVKELRALNEINIVGTVLSLATFLPLLASSSESPAVHHLSSVSATIPAPMRCLYSATKAGAYMAFEAARVECEGAGVRFFSLLPGTIDNEFRTKTAFSQTGGNCEVHKGVKAGLIDKLLLPPQKVVDTILQSLALSPEKAPLIPYPPFSWLTKLRVPPASSVFLPWQYGAATLLEYTPLGYLFVEPNARKKYGLRP</sequence>
<dbReference type="SUPFAM" id="SSF51735">
    <property type="entry name" value="NAD(P)-binding Rossmann-fold domains"/>
    <property type="match status" value="1"/>
</dbReference>
<accession>A0ABR3PYK6</accession>
<evidence type="ECO:0000313" key="7">
    <source>
        <dbReference type="Proteomes" id="UP001565368"/>
    </source>
</evidence>
<protein>
    <recommendedName>
        <fullName evidence="8">NAD(P)-binding protein</fullName>
    </recommendedName>
</protein>
<dbReference type="RefSeq" id="XP_069207453.1">
    <property type="nucleotide sequence ID" value="XM_069355382.1"/>
</dbReference>
<dbReference type="InterPro" id="IPR002347">
    <property type="entry name" value="SDR_fam"/>
</dbReference>
<name>A0ABR3PYK6_9TREE</name>
<proteinExistence type="inferred from homology"/>
<dbReference type="PANTHER" id="PTHR43391">
    <property type="entry name" value="RETINOL DEHYDROGENASE-RELATED"/>
    <property type="match status" value="1"/>
</dbReference>
<comment type="similarity">
    <text evidence="1">Belongs to the short-chain dehydrogenases/reductases (SDR) family.</text>
</comment>
<evidence type="ECO:0000313" key="6">
    <source>
        <dbReference type="EMBL" id="KAL1407509.1"/>
    </source>
</evidence>
<comment type="caution">
    <text evidence="6">The sequence shown here is derived from an EMBL/GenBank/DDBJ whole genome shotgun (WGS) entry which is preliminary data.</text>
</comment>
<dbReference type="Pfam" id="PF00106">
    <property type="entry name" value="adh_short"/>
    <property type="match status" value="2"/>
</dbReference>
<reference evidence="6 7" key="1">
    <citation type="submission" date="2023-08" db="EMBL/GenBank/DDBJ databases">
        <title>Annotated Genome Sequence of Vanrija albida AlHP1.</title>
        <authorList>
            <person name="Herzog R."/>
        </authorList>
    </citation>
    <scope>NUCLEOTIDE SEQUENCE [LARGE SCALE GENOMIC DNA]</scope>
    <source>
        <strain evidence="6 7">AlHP1</strain>
    </source>
</reference>